<protein>
    <recommendedName>
        <fullName evidence="2">DUF11 domain-containing protein</fullName>
    </recommendedName>
</protein>
<feature type="chain" id="PRO_5037153377" description="DUF11 domain-containing protein" evidence="1">
    <location>
        <begin position="32"/>
        <end position="186"/>
    </location>
</feature>
<evidence type="ECO:0000259" key="2">
    <source>
        <dbReference type="Pfam" id="PF01345"/>
    </source>
</evidence>
<evidence type="ECO:0000313" key="3">
    <source>
        <dbReference type="EMBL" id="MBP2707260.1"/>
    </source>
</evidence>
<reference evidence="3" key="1">
    <citation type="submission" date="2021-02" db="EMBL/GenBank/DDBJ databases">
        <title>Draft genome sequence of Microbispora sp. RL4-1S isolated from rice leaves in Thailand.</title>
        <authorList>
            <person name="Muangham S."/>
            <person name="Duangmal K."/>
        </authorList>
    </citation>
    <scope>NUCLEOTIDE SEQUENCE</scope>
    <source>
        <strain evidence="3">RL4-1S</strain>
    </source>
</reference>
<evidence type="ECO:0000256" key="1">
    <source>
        <dbReference type="SAM" id="SignalP"/>
    </source>
</evidence>
<dbReference type="Proteomes" id="UP000674234">
    <property type="component" value="Unassembled WGS sequence"/>
</dbReference>
<keyword evidence="4" id="KW-1185">Reference proteome</keyword>
<dbReference type="AlphaFoldDB" id="A0A941AK99"/>
<dbReference type="InterPro" id="IPR001434">
    <property type="entry name" value="OmcB-like_DUF11"/>
</dbReference>
<gene>
    <name evidence="3" type="ORF">JOL79_26100</name>
</gene>
<feature type="domain" description="DUF11" evidence="2">
    <location>
        <begin position="57"/>
        <end position="145"/>
    </location>
</feature>
<name>A0A941AK99_9ACTN</name>
<proteinExistence type="predicted"/>
<feature type="signal peptide" evidence="1">
    <location>
        <begin position="1"/>
        <end position="31"/>
    </location>
</feature>
<accession>A0A941AK99</accession>
<sequence length="186" mass="20219">MRHRIAKIASLALVAPLATGAAFFAAAPAQAAPASVKAVAAKASDPYSVFKVKLRAPSKAKVNRKITYKLDVVNSGPFDANYYWLGGTLPKGVTKVWYRGAKGTQCDFEGRTVICWNPYILEVGDSDWLDLTVQFKKGLTGRATAKLGAIVFDVPTGAEDLDRRALKELGYKSWFYAKSATTRIVK</sequence>
<dbReference type="EMBL" id="JAFCNB010000018">
    <property type="protein sequence ID" value="MBP2707260.1"/>
    <property type="molecule type" value="Genomic_DNA"/>
</dbReference>
<dbReference type="RefSeq" id="WP_210158536.1">
    <property type="nucleotide sequence ID" value="NZ_JAFCNB010000018.1"/>
</dbReference>
<organism evidence="3 4">
    <name type="scientific">Microbispora oryzae</name>
    <dbReference type="NCBI Taxonomy" id="2806554"/>
    <lineage>
        <taxon>Bacteria</taxon>
        <taxon>Bacillati</taxon>
        <taxon>Actinomycetota</taxon>
        <taxon>Actinomycetes</taxon>
        <taxon>Streptosporangiales</taxon>
        <taxon>Streptosporangiaceae</taxon>
        <taxon>Microbispora</taxon>
    </lineage>
</organism>
<keyword evidence="1" id="KW-0732">Signal</keyword>
<evidence type="ECO:0000313" key="4">
    <source>
        <dbReference type="Proteomes" id="UP000674234"/>
    </source>
</evidence>
<comment type="caution">
    <text evidence="3">The sequence shown here is derived from an EMBL/GenBank/DDBJ whole genome shotgun (WGS) entry which is preliminary data.</text>
</comment>
<dbReference type="Pfam" id="PF01345">
    <property type="entry name" value="DUF11"/>
    <property type="match status" value="1"/>
</dbReference>